<evidence type="ECO:0000313" key="2">
    <source>
        <dbReference type="EMBL" id="MCG2578073.1"/>
    </source>
</evidence>
<keyword evidence="1" id="KW-0732">Signal</keyword>
<proteinExistence type="predicted"/>
<gene>
    <name evidence="2" type="ORF">LZ012_13850</name>
</gene>
<evidence type="ECO:0000256" key="1">
    <source>
        <dbReference type="SAM" id="SignalP"/>
    </source>
</evidence>
<name>A0ABS9K4I8_9RHOO</name>
<comment type="caution">
    <text evidence="2">The sequence shown here is derived from an EMBL/GenBank/DDBJ whole genome shotgun (WGS) entry which is preliminary data.</text>
</comment>
<feature type="signal peptide" evidence="1">
    <location>
        <begin position="1"/>
        <end position="19"/>
    </location>
</feature>
<organism evidence="2 3">
    <name type="scientific">Dechloromonas hankyongensis</name>
    <dbReference type="NCBI Taxonomy" id="2908002"/>
    <lineage>
        <taxon>Bacteria</taxon>
        <taxon>Pseudomonadati</taxon>
        <taxon>Pseudomonadota</taxon>
        <taxon>Betaproteobacteria</taxon>
        <taxon>Rhodocyclales</taxon>
        <taxon>Azonexaceae</taxon>
        <taxon>Dechloromonas</taxon>
    </lineage>
</organism>
<protein>
    <submittedName>
        <fullName evidence="2">Uncharacterized protein</fullName>
    </submittedName>
</protein>
<dbReference type="Proteomes" id="UP001165384">
    <property type="component" value="Unassembled WGS sequence"/>
</dbReference>
<reference evidence="2" key="1">
    <citation type="submission" date="2022-01" db="EMBL/GenBank/DDBJ databases">
        <authorList>
            <person name="Jo J.-H."/>
            <person name="Im W.-T."/>
        </authorList>
    </citation>
    <scope>NUCLEOTIDE SEQUENCE</scope>
    <source>
        <strain evidence="2">XY25</strain>
    </source>
</reference>
<dbReference type="EMBL" id="JAKLTN010000002">
    <property type="protein sequence ID" value="MCG2578073.1"/>
    <property type="molecule type" value="Genomic_DNA"/>
</dbReference>
<feature type="chain" id="PRO_5047528605" evidence="1">
    <location>
        <begin position="20"/>
        <end position="156"/>
    </location>
</feature>
<accession>A0ABS9K4I8</accession>
<sequence>MLRLFAALLLLLSSNICFSQQQEITFTAGDQKWAVNSTAIAKIHKTGPFLNILFKKLTMRVNPDYKFAPLKVLSYKVGVAYKKPDGQWDILRWSEPTKPGTLMSPGQTRLIENQKAVIPIDGIPSLSDKWLVICVETELTNHSVGTNYSHGSPGLN</sequence>
<dbReference type="RefSeq" id="WP_275711401.1">
    <property type="nucleotide sequence ID" value="NZ_JAKLTN010000002.1"/>
</dbReference>
<evidence type="ECO:0000313" key="3">
    <source>
        <dbReference type="Proteomes" id="UP001165384"/>
    </source>
</evidence>
<keyword evidence="3" id="KW-1185">Reference proteome</keyword>